<accession>A0ABN4VBB4</accession>
<protein>
    <submittedName>
        <fullName evidence="1">Uncharacterized protein</fullName>
    </submittedName>
</protein>
<evidence type="ECO:0000313" key="2">
    <source>
        <dbReference type="Proteomes" id="UP000187191"/>
    </source>
</evidence>
<name>A0ABN4VBB4_9ACTN</name>
<reference evidence="1 2" key="1">
    <citation type="submission" date="2016-05" db="EMBL/GenBank/DDBJ databases">
        <authorList>
            <person name="Gu J."/>
        </authorList>
    </citation>
    <scope>NUCLEOTIDE SEQUENCE [LARGE SCALE GENOMIC DNA]</scope>
    <source>
        <strain evidence="1 2">ACCC40021</strain>
    </source>
</reference>
<proteinExistence type="predicted"/>
<sequence length="69" mass="7640">MSESRITGREDGQGSWTLETVDGKQYFEVETTKASESLTILQGDDRLILLQIPGDDPDNSIGCRFKHGP</sequence>
<evidence type="ECO:0000313" key="1">
    <source>
        <dbReference type="EMBL" id="APY84541.1"/>
    </source>
</evidence>
<keyword evidence="2" id="KW-1185">Reference proteome</keyword>
<dbReference type="EMBL" id="CP015588">
    <property type="protein sequence ID" value="APY84541.1"/>
    <property type="molecule type" value="Genomic_DNA"/>
</dbReference>
<gene>
    <name evidence="1" type="ORF">A7J05_00975</name>
</gene>
<organism evidence="1 2">
    <name type="scientific">Streptomyces alfalfae</name>
    <dbReference type="NCBI Taxonomy" id="1642299"/>
    <lineage>
        <taxon>Bacteria</taxon>
        <taxon>Bacillati</taxon>
        <taxon>Actinomycetota</taxon>
        <taxon>Actinomycetes</taxon>
        <taxon>Kitasatosporales</taxon>
        <taxon>Streptomycetaceae</taxon>
        <taxon>Streptomyces</taxon>
    </lineage>
</organism>
<dbReference type="Proteomes" id="UP000187191">
    <property type="component" value="Chromosome"/>
</dbReference>